<accession>A0A1G7XRG7</accession>
<proteinExistence type="predicted"/>
<sequence length="114" mass="13201">MAYSKNGNQITFSEDNSIDFEYPIEEIFEVDGILVVTLKIPNNVRDRRNVFAFSRTGDFLWQIKDVPLYHNGDFCPFIGALVNKQNEFVLFNWCDTAVIIDPQTGNVIRTYQTK</sequence>
<dbReference type="InterPro" id="IPR058263">
    <property type="entry name" value="DUF7957"/>
</dbReference>
<evidence type="ECO:0000313" key="1">
    <source>
        <dbReference type="EMBL" id="SDG86758.1"/>
    </source>
</evidence>
<reference evidence="2" key="1">
    <citation type="submission" date="2016-10" db="EMBL/GenBank/DDBJ databases">
        <authorList>
            <person name="Varghese N."/>
            <person name="Submissions S."/>
        </authorList>
    </citation>
    <scope>NUCLEOTIDE SEQUENCE [LARGE SCALE GENOMIC DNA]</scope>
    <source>
        <strain evidence="2">Gh-67</strain>
    </source>
</reference>
<dbReference type="Pfam" id="PF25857">
    <property type="entry name" value="DUF7957"/>
    <property type="match status" value="1"/>
</dbReference>
<dbReference type="RefSeq" id="WP_091167295.1">
    <property type="nucleotide sequence ID" value="NZ_FNCG01000005.1"/>
</dbReference>
<evidence type="ECO:0000313" key="2">
    <source>
        <dbReference type="Proteomes" id="UP000199705"/>
    </source>
</evidence>
<dbReference type="EMBL" id="FNCG01000005">
    <property type="protein sequence ID" value="SDG86758.1"/>
    <property type="molecule type" value="Genomic_DNA"/>
</dbReference>
<dbReference type="OrthoDB" id="798260at2"/>
<organism evidence="1 2">
    <name type="scientific">Mucilaginibacter gossypii</name>
    <dbReference type="NCBI Taxonomy" id="551996"/>
    <lineage>
        <taxon>Bacteria</taxon>
        <taxon>Pseudomonadati</taxon>
        <taxon>Bacteroidota</taxon>
        <taxon>Sphingobacteriia</taxon>
        <taxon>Sphingobacteriales</taxon>
        <taxon>Sphingobacteriaceae</taxon>
        <taxon>Mucilaginibacter</taxon>
    </lineage>
</organism>
<dbReference type="Proteomes" id="UP000199705">
    <property type="component" value="Unassembled WGS sequence"/>
</dbReference>
<protein>
    <submittedName>
        <fullName evidence="1">Uncharacterized protein</fullName>
    </submittedName>
</protein>
<keyword evidence="2" id="KW-1185">Reference proteome</keyword>
<dbReference type="AlphaFoldDB" id="A0A1G7XRG7"/>
<gene>
    <name evidence="1" type="ORF">SAMN05192573_105147</name>
</gene>
<name>A0A1G7XRG7_9SPHI</name>